<proteinExistence type="predicted"/>
<gene>
    <name evidence="1" type="ORF">METZ01_LOCUS48773</name>
</gene>
<sequence length="55" mass="6310">MDGYSFFVEELKVFLEGSDVFYGTFFPTVVLDGHSEVIHDSFSLFFFKSVITALF</sequence>
<name>A0A381RXU0_9ZZZZ</name>
<reference evidence="1" key="1">
    <citation type="submission" date="2018-05" db="EMBL/GenBank/DDBJ databases">
        <authorList>
            <person name="Lanie J.A."/>
            <person name="Ng W.-L."/>
            <person name="Kazmierczak K.M."/>
            <person name="Andrzejewski T.M."/>
            <person name="Davidsen T.M."/>
            <person name="Wayne K.J."/>
            <person name="Tettelin H."/>
            <person name="Glass J.I."/>
            <person name="Rusch D."/>
            <person name="Podicherti R."/>
            <person name="Tsui H.-C.T."/>
            <person name="Winkler M.E."/>
        </authorList>
    </citation>
    <scope>NUCLEOTIDE SEQUENCE</scope>
</reference>
<evidence type="ECO:0000313" key="1">
    <source>
        <dbReference type="EMBL" id="SUZ95919.1"/>
    </source>
</evidence>
<accession>A0A381RXU0</accession>
<dbReference type="AlphaFoldDB" id="A0A381RXU0"/>
<protein>
    <submittedName>
        <fullName evidence="1">Uncharacterized protein</fullName>
    </submittedName>
</protein>
<dbReference type="EMBL" id="UINC01002366">
    <property type="protein sequence ID" value="SUZ95919.1"/>
    <property type="molecule type" value="Genomic_DNA"/>
</dbReference>
<organism evidence="1">
    <name type="scientific">marine metagenome</name>
    <dbReference type="NCBI Taxonomy" id="408172"/>
    <lineage>
        <taxon>unclassified sequences</taxon>
        <taxon>metagenomes</taxon>
        <taxon>ecological metagenomes</taxon>
    </lineage>
</organism>